<dbReference type="InterPro" id="IPR021109">
    <property type="entry name" value="Peptidase_aspartic_dom_sf"/>
</dbReference>
<dbReference type="EMBL" id="KN836504">
    <property type="protein sequence ID" value="KIK31958.1"/>
    <property type="molecule type" value="Genomic_DNA"/>
</dbReference>
<dbReference type="Gene3D" id="2.40.70.10">
    <property type="entry name" value="Acid Proteases"/>
    <property type="match status" value="1"/>
</dbReference>
<evidence type="ECO:0000313" key="1">
    <source>
        <dbReference type="EMBL" id="KIK31958.1"/>
    </source>
</evidence>
<reference evidence="1 2" key="1">
    <citation type="submission" date="2014-04" db="EMBL/GenBank/DDBJ databases">
        <authorList>
            <consortium name="DOE Joint Genome Institute"/>
            <person name="Kuo A."/>
            <person name="Ruytinx J."/>
            <person name="Rineau F."/>
            <person name="Colpaert J."/>
            <person name="Kohler A."/>
            <person name="Nagy L.G."/>
            <person name="Floudas D."/>
            <person name="Copeland A."/>
            <person name="Barry K.W."/>
            <person name="Cichocki N."/>
            <person name="Veneault-Fourrey C."/>
            <person name="LaButti K."/>
            <person name="Lindquist E.A."/>
            <person name="Lipzen A."/>
            <person name="Lundell T."/>
            <person name="Morin E."/>
            <person name="Murat C."/>
            <person name="Sun H."/>
            <person name="Tunlid A."/>
            <person name="Henrissat B."/>
            <person name="Grigoriev I.V."/>
            <person name="Hibbett D.S."/>
            <person name="Martin F."/>
            <person name="Nordberg H.P."/>
            <person name="Cantor M.N."/>
            <person name="Hua S.X."/>
        </authorList>
    </citation>
    <scope>NUCLEOTIDE SEQUENCE [LARGE SCALE GENOMIC DNA]</scope>
    <source>
        <strain evidence="1 2">UH-Slu-Lm8-n1</strain>
    </source>
</reference>
<gene>
    <name evidence="1" type="ORF">CY34DRAFT_47488</name>
</gene>
<dbReference type="InParanoid" id="A0A0D0AJ34"/>
<organism evidence="1 2">
    <name type="scientific">Suillus luteus UH-Slu-Lm8-n1</name>
    <dbReference type="NCBI Taxonomy" id="930992"/>
    <lineage>
        <taxon>Eukaryota</taxon>
        <taxon>Fungi</taxon>
        <taxon>Dikarya</taxon>
        <taxon>Basidiomycota</taxon>
        <taxon>Agaricomycotina</taxon>
        <taxon>Agaricomycetes</taxon>
        <taxon>Agaricomycetidae</taxon>
        <taxon>Boletales</taxon>
        <taxon>Suillineae</taxon>
        <taxon>Suillaceae</taxon>
        <taxon>Suillus</taxon>
    </lineage>
</organism>
<dbReference type="AlphaFoldDB" id="A0A0D0AJ34"/>
<proteinExistence type="predicted"/>
<name>A0A0D0AJ34_9AGAM</name>
<sequence length="134" mass="14798">VSDLYSAAENDKGKQQCAPFLHYTSFLGLHGEIVRVKALFNEGAMTSVMCASVFDNVKHRLGNWHPSSKHLRMADGAVVQSEAVWKGEVSIGGIQAQGEFEVLCSRGGWKFLFGKPLLQAFKAIHDYEVDEVQV</sequence>
<feature type="non-terminal residue" evidence="1">
    <location>
        <position position="1"/>
    </location>
</feature>
<dbReference type="OrthoDB" id="3262237at2759"/>
<dbReference type="Proteomes" id="UP000054485">
    <property type="component" value="Unassembled WGS sequence"/>
</dbReference>
<dbReference type="HOGENOM" id="CLU_097628_1_1_1"/>
<reference evidence="2" key="2">
    <citation type="submission" date="2015-01" db="EMBL/GenBank/DDBJ databases">
        <title>Evolutionary Origins and Diversification of the Mycorrhizal Mutualists.</title>
        <authorList>
            <consortium name="DOE Joint Genome Institute"/>
            <consortium name="Mycorrhizal Genomics Consortium"/>
            <person name="Kohler A."/>
            <person name="Kuo A."/>
            <person name="Nagy L.G."/>
            <person name="Floudas D."/>
            <person name="Copeland A."/>
            <person name="Barry K.W."/>
            <person name="Cichocki N."/>
            <person name="Veneault-Fourrey C."/>
            <person name="LaButti K."/>
            <person name="Lindquist E.A."/>
            <person name="Lipzen A."/>
            <person name="Lundell T."/>
            <person name="Morin E."/>
            <person name="Murat C."/>
            <person name="Riley R."/>
            <person name="Ohm R."/>
            <person name="Sun H."/>
            <person name="Tunlid A."/>
            <person name="Henrissat B."/>
            <person name="Grigoriev I.V."/>
            <person name="Hibbett D.S."/>
            <person name="Martin F."/>
        </authorList>
    </citation>
    <scope>NUCLEOTIDE SEQUENCE [LARGE SCALE GENOMIC DNA]</scope>
    <source>
        <strain evidence="2">UH-Slu-Lm8-n1</strain>
    </source>
</reference>
<accession>A0A0D0AJ34</accession>
<evidence type="ECO:0000313" key="2">
    <source>
        <dbReference type="Proteomes" id="UP000054485"/>
    </source>
</evidence>
<protein>
    <submittedName>
        <fullName evidence="1">Uncharacterized protein</fullName>
    </submittedName>
</protein>
<keyword evidence="2" id="KW-1185">Reference proteome</keyword>
<feature type="non-terminal residue" evidence="1">
    <location>
        <position position="134"/>
    </location>
</feature>